<feature type="compositionally biased region" description="Low complexity" evidence="12">
    <location>
        <begin position="719"/>
        <end position="739"/>
    </location>
</feature>
<dbReference type="InParanoid" id="A0A0D2UFJ1"/>
<evidence type="ECO:0000256" key="1">
    <source>
        <dbReference type="ARBA" id="ARBA00004496"/>
    </source>
</evidence>
<keyword evidence="5" id="KW-0808">Transferase</keyword>
<dbReference type="GO" id="GO:0005737">
    <property type="term" value="C:cytoplasm"/>
    <property type="evidence" value="ECO:0007669"/>
    <property type="project" value="UniProtKB-SubCell"/>
</dbReference>
<dbReference type="EMBL" id="KE346366">
    <property type="protein sequence ID" value="KJE93901.1"/>
    <property type="molecule type" value="Genomic_DNA"/>
</dbReference>
<keyword evidence="15" id="KW-1185">Reference proteome</keyword>
<evidence type="ECO:0000256" key="3">
    <source>
        <dbReference type="ARBA" id="ARBA00022490"/>
    </source>
</evidence>
<dbReference type="InterPro" id="IPR001772">
    <property type="entry name" value="KA1_dom"/>
</dbReference>
<dbReference type="GO" id="GO:0005524">
    <property type="term" value="F:ATP binding"/>
    <property type="evidence" value="ECO:0007669"/>
    <property type="project" value="UniProtKB-UniRule"/>
</dbReference>
<feature type="region of interest" description="Disordered" evidence="12">
    <location>
        <begin position="705"/>
        <end position="761"/>
    </location>
</feature>
<dbReference type="GO" id="GO:0035556">
    <property type="term" value="P:intracellular signal transduction"/>
    <property type="evidence" value="ECO:0007669"/>
    <property type="project" value="TreeGrafter"/>
</dbReference>
<keyword evidence="3" id="KW-0963">Cytoplasm</keyword>
<comment type="subcellular location">
    <subcellularLocation>
        <location evidence="1">Cytoplasm</location>
    </subcellularLocation>
</comment>
<dbReference type="Gene3D" id="3.30.310.80">
    <property type="entry name" value="Kinase associated domain 1, KA1"/>
    <property type="match status" value="1"/>
</dbReference>
<keyword evidence="6 11" id="KW-0547">Nucleotide-binding</keyword>
<dbReference type="PhylomeDB" id="A0A0D2UFJ1"/>
<dbReference type="PROSITE" id="PS00108">
    <property type="entry name" value="PROTEIN_KINASE_ST"/>
    <property type="match status" value="1"/>
</dbReference>
<evidence type="ECO:0000256" key="10">
    <source>
        <dbReference type="ARBA" id="ARBA00048679"/>
    </source>
</evidence>
<feature type="region of interest" description="Disordered" evidence="12">
    <location>
        <begin position="588"/>
        <end position="641"/>
    </location>
</feature>
<dbReference type="Proteomes" id="UP000008743">
    <property type="component" value="Unassembled WGS sequence"/>
</dbReference>
<feature type="region of interest" description="Disordered" evidence="12">
    <location>
        <begin position="865"/>
        <end position="897"/>
    </location>
</feature>
<dbReference type="SUPFAM" id="SSF103243">
    <property type="entry name" value="KA1-like"/>
    <property type="match status" value="1"/>
</dbReference>
<dbReference type="InterPro" id="IPR008271">
    <property type="entry name" value="Ser/Thr_kinase_AS"/>
</dbReference>
<dbReference type="FunFam" id="1.10.510.10:FF:001222">
    <property type="entry name" value="Serine/threonine-protein kinase ppk25"/>
    <property type="match status" value="1"/>
</dbReference>
<dbReference type="OMA" id="HATRIMS"/>
<feature type="region of interest" description="Disordered" evidence="12">
    <location>
        <begin position="806"/>
        <end position="827"/>
    </location>
</feature>
<dbReference type="InterPro" id="IPR017441">
    <property type="entry name" value="Protein_kinase_ATP_BS"/>
</dbReference>
<dbReference type="CDD" id="cd14003">
    <property type="entry name" value="STKc_AMPK-like"/>
    <property type="match status" value="1"/>
</dbReference>
<dbReference type="SUPFAM" id="SSF56112">
    <property type="entry name" value="Protein kinase-like (PK-like)"/>
    <property type="match status" value="1"/>
</dbReference>
<dbReference type="Gene3D" id="1.10.510.10">
    <property type="entry name" value="Transferase(Phosphotransferase) domain 1"/>
    <property type="match status" value="1"/>
</dbReference>
<gene>
    <name evidence="14" type="ORF">CAOG_004619</name>
</gene>
<dbReference type="STRING" id="595528.A0A0D2UFJ1"/>
<dbReference type="SMART" id="SM00220">
    <property type="entry name" value="S_TKc"/>
    <property type="match status" value="1"/>
</dbReference>
<reference evidence="15" key="1">
    <citation type="submission" date="2011-02" db="EMBL/GenBank/DDBJ databases">
        <title>The Genome Sequence of Capsaspora owczarzaki ATCC 30864.</title>
        <authorList>
            <person name="Russ C."/>
            <person name="Cuomo C."/>
            <person name="Burger G."/>
            <person name="Gray M.W."/>
            <person name="Holland P.W.H."/>
            <person name="King N."/>
            <person name="Lang F.B.F."/>
            <person name="Roger A.J."/>
            <person name="Ruiz-Trillo I."/>
            <person name="Young S.K."/>
            <person name="Zeng Q."/>
            <person name="Gargeya S."/>
            <person name="Alvarado L."/>
            <person name="Berlin A."/>
            <person name="Chapman S.B."/>
            <person name="Chen Z."/>
            <person name="Freedman E."/>
            <person name="Gellesch M."/>
            <person name="Goldberg J."/>
            <person name="Griggs A."/>
            <person name="Gujja S."/>
            <person name="Heilman E."/>
            <person name="Heiman D."/>
            <person name="Howarth C."/>
            <person name="Mehta T."/>
            <person name="Neiman D."/>
            <person name="Pearson M."/>
            <person name="Roberts A."/>
            <person name="Saif S."/>
            <person name="Shea T."/>
            <person name="Shenoy N."/>
            <person name="Sisk P."/>
            <person name="Stolte C."/>
            <person name="Sykes S."/>
            <person name="White J."/>
            <person name="Yandava C."/>
            <person name="Haas B."/>
            <person name="Nusbaum C."/>
            <person name="Birren B."/>
        </authorList>
    </citation>
    <scope>NUCLEOTIDE SEQUENCE</scope>
    <source>
        <strain evidence="15">ATCC 30864</strain>
    </source>
</reference>
<evidence type="ECO:0000313" key="15">
    <source>
        <dbReference type="Proteomes" id="UP000008743"/>
    </source>
</evidence>
<dbReference type="CDD" id="cd12121">
    <property type="entry name" value="MARK_C_like"/>
    <property type="match status" value="1"/>
</dbReference>
<feature type="region of interest" description="Disordered" evidence="12">
    <location>
        <begin position="74"/>
        <end position="153"/>
    </location>
</feature>
<dbReference type="PROSITE" id="PS00107">
    <property type="entry name" value="PROTEIN_KINASE_ATP"/>
    <property type="match status" value="1"/>
</dbReference>
<evidence type="ECO:0000256" key="9">
    <source>
        <dbReference type="ARBA" id="ARBA00047899"/>
    </source>
</evidence>
<protein>
    <recommendedName>
        <fullName evidence="2">non-specific serine/threonine protein kinase</fullName>
        <ecNumber evidence="2">2.7.11.1</ecNumber>
    </recommendedName>
</protein>
<dbReference type="PANTHER" id="PTHR24346:SF82">
    <property type="entry name" value="KP78A-RELATED"/>
    <property type="match status" value="1"/>
</dbReference>
<dbReference type="FunFam" id="3.30.200.20:FF:000003">
    <property type="entry name" value="Non-specific serine/threonine protein kinase"/>
    <property type="match status" value="1"/>
</dbReference>
<dbReference type="InterPro" id="IPR011009">
    <property type="entry name" value="Kinase-like_dom_sf"/>
</dbReference>
<feature type="compositionally biased region" description="Polar residues" evidence="12">
    <location>
        <begin position="41"/>
        <end position="51"/>
    </location>
</feature>
<keyword evidence="8 11" id="KW-0067">ATP-binding</keyword>
<comment type="catalytic activity">
    <reaction evidence="9">
        <text>L-threonyl-[protein] + ATP = O-phospho-L-threonyl-[protein] + ADP + H(+)</text>
        <dbReference type="Rhea" id="RHEA:46608"/>
        <dbReference type="Rhea" id="RHEA-COMP:11060"/>
        <dbReference type="Rhea" id="RHEA-COMP:11605"/>
        <dbReference type="ChEBI" id="CHEBI:15378"/>
        <dbReference type="ChEBI" id="CHEBI:30013"/>
        <dbReference type="ChEBI" id="CHEBI:30616"/>
        <dbReference type="ChEBI" id="CHEBI:61977"/>
        <dbReference type="ChEBI" id="CHEBI:456216"/>
        <dbReference type="EC" id="2.7.11.1"/>
    </reaction>
</comment>
<evidence type="ECO:0000256" key="7">
    <source>
        <dbReference type="ARBA" id="ARBA00022777"/>
    </source>
</evidence>
<dbReference type="eggNOG" id="KOG0586">
    <property type="taxonomic scope" value="Eukaryota"/>
</dbReference>
<name>A0A0D2UFJ1_CAPO3</name>
<evidence type="ECO:0000256" key="11">
    <source>
        <dbReference type="PROSITE-ProRule" id="PRU10141"/>
    </source>
</evidence>
<evidence type="ECO:0000256" key="6">
    <source>
        <dbReference type="ARBA" id="ARBA00022741"/>
    </source>
</evidence>
<feature type="compositionally biased region" description="Basic residues" evidence="12">
    <location>
        <begin position="111"/>
        <end position="120"/>
    </location>
</feature>
<evidence type="ECO:0000256" key="2">
    <source>
        <dbReference type="ARBA" id="ARBA00012513"/>
    </source>
</evidence>
<dbReference type="GO" id="GO:0004674">
    <property type="term" value="F:protein serine/threonine kinase activity"/>
    <property type="evidence" value="ECO:0007669"/>
    <property type="project" value="UniProtKB-KW"/>
</dbReference>
<dbReference type="EC" id="2.7.11.1" evidence="2"/>
<evidence type="ECO:0000259" key="13">
    <source>
        <dbReference type="SMART" id="SM00220"/>
    </source>
</evidence>
<feature type="region of interest" description="Disordered" evidence="12">
    <location>
        <begin position="1"/>
        <end position="53"/>
    </location>
</feature>
<accession>A0A0D2UFJ1</accession>
<dbReference type="InterPro" id="IPR000719">
    <property type="entry name" value="Prot_kinase_dom"/>
</dbReference>
<sequence length="1090" mass="115515">MSHVSPALHAVPIPSTEQPTRLSEQGAAAAHSNHHAIAHAGQQQELTQPRTHAQYAAAQAAAVATSTTDAATATTAATAPASHQQQQQVGVSVARASAAVKTPAPNGGAHHSGHHSHARARVSYCSSEDDGNSTGPGSGAASPAPTVGSPLTPSLLPQLKSLTVDELLNQLHATRIMSPMGSINTSLPSRFAAAGNKPRASSLSSGSSSPSQSGMSSPRRPSVSTVLEEDIMSPRTIFEDDYVFDKTLGEGSYGKVKLAVHKLTQEKVAIKIIDKASLTENSDRERIIREIIVLKNLRHPNIARLYEVIDKGPDIHLVIQYCSGGELFDYIVAHQRVKEREAVKLFRQIVSALEYCHKRNVIHRDLKTENLLLDGHKNIKIIDFGFTNTFNFNSLLETYCGSPAYAAPEMISAQKYTGPEADVWSLGVTLFAIICGYLPFDDDDSMRMYALIREGVYYVPDYVSPEARDLIANLLKVRPQDRLTIPQIKKHHWTLGAKLSQDRSFFPDPFHEEVRDESDADTELDDIIVAAMGQLDFTREEIEVAVRSSHLNRVAATYHLLKDSQGYKEIQVARRNRQRKFSNVAISTQVHASSHSTSASAEERASHAHGVGTTTAAAAPTTTSSSSQQPAAAVSPHPPTPAAAAVTAAAAPAAASAASPPRNYVVAAAPPVAAMDVLSPAATPVVSQPQVPQVQALVAGAGIPPSKRNSLTSSTFPEPSNAGTPTPSASAAAAAAPAAHKTRPAMSPPGSPASQPKRPSRTRAYTLGDTAREEALAAANEDASSALSLAQSHGLVARSDVGMASLPSSGNNSASTSPPGSLTTLADSDSALPAIAGRQPRRRSSTLSPILLRIKDRFVRIGVPGVSVGSTSSSGTATPTNGSGTPMSPPTSTSNSSLLPLLFARHNANQALERTTSLGNPPPVASSSSASAMALAGTGSASNILSTGTVTSPVSKTDRKRLFSFDAAGAVIKNALRRNPKSSTGLRIMRGAFNAATTTSKDPILIMEEILRVLDENTVEYERVNKWGVVVRIPTSHALHNGKEGGEIRFVMEICRIKNIELNGIHLLRLQGDIWAYKRILDKLLPQIRL</sequence>
<feature type="compositionally biased region" description="Low complexity" evidence="12">
    <location>
        <begin position="74"/>
        <end position="100"/>
    </location>
</feature>
<feature type="compositionally biased region" description="Low complexity" evidence="12">
    <location>
        <begin position="608"/>
        <end position="635"/>
    </location>
</feature>
<feature type="compositionally biased region" description="Low complexity" evidence="12">
    <location>
        <begin position="198"/>
        <end position="222"/>
    </location>
</feature>
<evidence type="ECO:0000256" key="12">
    <source>
        <dbReference type="SAM" id="MobiDB-lite"/>
    </source>
</evidence>
<evidence type="ECO:0000313" key="14">
    <source>
        <dbReference type="EMBL" id="KJE93901.1"/>
    </source>
</evidence>
<dbReference type="AlphaFoldDB" id="A0A0D2UFJ1"/>
<dbReference type="GO" id="GO:0106310">
    <property type="term" value="F:protein serine kinase activity"/>
    <property type="evidence" value="ECO:0007669"/>
    <property type="project" value="RHEA"/>
</dbReference>
<dbReference type="Pfam" id="PF02149">
    <property type="entry name" value="KA1"/>
    <property type="match status" value="1"/>
</dbReference>
<keyword evidence="7 14" id="KW-0418">Kinase</keyword>
<dbReference type="Pfam" id="PF00069">
    <property type="entry name" value="Pkinase"/>
    <property type="match status" value="1"/>
</dbReference>
<feature type="compositionally biased region" description="Low complexity" evidence="12">
    <location>
        <begin position="591"/>
        <end position="600"/>
    </location>
</feature>
<keyword evidence="4" id="KW-0723">Serine/threonine-protein kinase</keyword>
<dbReference type="PANTHER" id="PTHR24346">
    <property type="entry name" value="MAP/MICROTUBULE AFFINITY-REGULATING KINASE"/>
    <property type="match status" value="1"/>
</dbReference>
<organism evidence="14 15">
    <name type="scientific">Capsaspora owczarzaki (strain ATCC 30864)</name>
    <dbReference type="NCBI Taxonomy" id="595528"/>
    <lineage>
        <taxon>Eukaryota</taxon>
        <taxon>Filasterea</taxon>
        <taxon>Capsaspora</taxon>
    </lineage>
</organism>
<evidence type="ECO:0000256" key="4">
    <source>
        <dbReference type="ARBA" id="ARBA00022527"/>
    </source>
</evidence>
<feature type="compositionally biased region" description="Polar residues" evidence="12">
    <location>
        <begin position="707"/>
        <end position="718"/>
    </location>
</feature>
<dbReference type="InterPro" id="IPR028375">
    <property type="entry name" value="KA1/Ssp2_C"/>
</dbReference>
<feature type="domain" description="Protein kinase" evidence="13">
    <location>
        <begin position="242"/>
        <end position="494"/>
    </location>
</feature>
<feature type="binding site" evidence="11">
    <location>
        <position position="271"/>
    </location>
    <ligand>
        <name>ATP</name>
        <dbReference type="ChEBI" id="CHEBI:30616"/>
    </ligand>
</feature>
<evidence type="ECO:0000256" key="5">
    <source>
        <dbReference type="ARBA" id="ARBA00022679"/>
    </source>
</evidence>
<proteinExistence type="predicted"/>
<evidence type="ECO:0000256" key="8">
    <source>
        <dbReference type="ARBA" id="ARBA00022840"/>
    </source>
</evidence>
<comment type="catalytic activity">
    <reaction evidence="10">
        <text>L-seryl-[protein] + ATP = O-phospho-L-seryl-[protein] + ADP + H(+)</text>
        <dbReference type="Rhea" id="RHEA:17989"/>
        <dbReference type="Rhea" id="RHEA-COMP:9863"/>
        <dbReference type="Rhea" id="RHEA-COMP:11604"/>
        <dbReference type="ChEBI" id="CHEBI:15378"/>
        <dbReference type="ChEBI" id="CHEBI:29999"/>
        <dbReference type="ChEBI" id="CHEBI:30616"/>
        <dbReference type="ChEBI" id="CHEBI:83421"/>
        <dbReference type="ChEBI" id="CHEBI:456216"/>
        <dbReference type="EC" id="2.7.11.1"/>
    </reaction>
</comment>
<feature type="region of interest" description="Disordered" evidence="12">
    <location>
        <begin position="188"/>
        <end position="226"/>
    </location>
</feature>